<dbReference type="PANTHER" id="PTHR21257:SF38">
    <property type="entry name" value="7-DEHYDROCHOLESTEROL REDUCTASE"/>
    <property type="match status" value="1"/>
</dbReference>
<evidence type="ECO:0000256" key="16">
    <source>
        <dbReference type="ARBA" id="ARBA00038851"/>
    </source>
</evidence>
<keyword evidence="15" id="KW-0753">Steroid metabolism</keyword>
<sequence>MSCCDWTLLSASGAQLIGRSAASPSAATSATSFDNTSNSPLPYVNSPRSGTTMMNTPSPRSLVLHGQMQYSQSLGHQQFQGRQLPPGHVQHGIGQSQLNQGNQLSRQLSQFSSPANTALFNAAQATPRPSTQMIPNMSATYYVITVTSTTDAVFNMGSSASELIVSQIDSGQLTHSPGFVDRIRGHGSCLGQPLESMHFPNIILTFSLPNPKIKEPWIPWREDERIRRKSPPKAIPAAQQSSDVEPSQPETKNDTVGESKDIEVEESVSVDDFDLLDKFSSTTTKRQVLRESSSKSLWSGMELYPRIGKNFDIKVFTNCRFGMMSWAVLAESYCIKQYELYGKVADSMLVNTILMLVYVTKFFWWEAGYWNTMDIAHDRAGFYIYWGCLVWVPSVHTSPGMYLVNHPVNLGTQLALYILVAGILCIYINYDCDRQRQEFRRTNGKCKVWGKAPSKIEATYTTSGETKTNLLLTSGWRGLSRHFHFVPEILAAFFWTVPALFNHKLKWMKTNYLSLLKHLARKDSMHVHSEDSHGEVLRGDRIGNSPLCFKMREPKMCAVVCQIKLDAETVRRYLTTFLLLLYKRRLDQESTTVYQLGYHIGSNANIAG</sequence>
<protein>
    <recommendedName>
        <fullName evidence="16">7-dehydrocholesterol reductase</fullName>
        <ecNumber evidence="16">1.3.1.21</ecNumber>
    </recommendedName>
    <alternativeName>
        <fullName evidence="17">Sterol Delta(7)-reductase</fullName>
    </alternativeName>
</protein>
<evidence type="ECO:0000313" key="20">
    <source>
        <dbReference type="EMBL" id="OMO65100.1"/>
    </source>
</evidence>
<keyword evidence="6" id="KW-0152">Cholesterol biosynthesis</keyword>
<name>A0A1R3H497_9ROSI</name>
<evidence type="ECO:0000256" key="5">
    <source>
        <dbReference type="ARBA" id="ARBA00022692"/>
    </source>
</evidence>
<keyword evidence="13 19" id="KW-0472">Membrane</keyword>
<dbReference type="GO" id="GO:0006695">
    <property type="term" value="P:cholesterol biosynthetic process"/>
    <property type="evidence" value="ECO:0007669"/>
    <property type="project" value="UniProtKB-KW"/>
</dbReference>
<evidence type="ECO:0000256" key="7">
    <source>
        <dbReference type="ARBA" id="ARBA00022857"/>
    </source>
</evidence>
<gene>
    <name evidence="20" type="ORF">COLO4_31578</name>
</gene>
<feature type="transmembrane region" description="Helical" evidence="19">
    <location>
        <begin position="348"/>
        <end position="370"/>
    </location>
</feature>
<reference evidence="21" key="1">
    <citation type="submission" date="2013-09" db="EMBL/GenBank/DDBJ databases">
        <title>Corchorus olitorius genome sequencing.</title>
        <authorList>
            <person name="Alam M."/>
            <person name="Haque M.S."/>
            <person name="Islam M.S."/>
            <person name="Emdad E.M."/>
            <person name="Islam M.M."/>
            <person name="Ahmed B."/>
            <person name="Halim A."/>
            <person name="Hossen Q.M.M."/>
            <person name="Hossain M.Z."/>
            <person name="Ahmed R."/>
            <person name="Khan M.M."/>
            <person name="Islam R."/>
            <person name="Rashid M.M."/>
            <person name="Khan S.A."/>
            <person name="Rahman M.S."/>
            <person name="Alam M."/>
            <person name="Yahiya A.S."/>
            <person name="Khan M.S."/>
            <person name="Azam M.S."/>
            <person name="Haque T."/>
            <person name="Lashkar M.Z.H."/>
            <person name="Akhand A.I."/>
            <person name="Morshed G."/>
            <person name="Roy S."/>
            <person name="Uddin K.S."/>
            <person name="Rabeya T."/>
            <person name="Hossain A.S."/>
            <person name="Chowdhury A."/>
            <person name="Snigdha A.R."/>
            <person name="Mortoza M.S."/>
            <person name="Matin S.A."/>
            <person name="Hoque S.M.E."/>
            <person name="Islam M.K."/>
            <person name="Roy D.K."/>
            <person name="Haider R."/>
            <person name="Moosa M.M."/>
            <person name="Elias S.M."/>
            <person name="Hasan A.M."/>
            <person name="Jahan S."/>
            <person name="Shafiuddin M."/>
            <person name="Mahmood N."/>
            <person name="Shommy N.S."/>
        </authorList>
    </citation>
    <scope>NUCLEOTIDE SEQUENCE [LARGE SCALE GENOMIC DNA]</scope>
    <source>
        <strain evidence="21">cv. O-4</strain>
    </source>
</reference>
<evidence type="ECO:0000256" key="11">
    <source>
        <dbReference type="ARBA" id="ARBA00023011"/>
    </source>
</evidence>
<organism evidence="20 21">
    <name type="scientific">Corchorus olitorius</name>
    <dbReference type="NCBI Taxonomy" id="93759"/>
    <lineage>
        <taxon>Eukaryota</taxon>
        <taxon>Viridiplantae</taxon>
        <taxon>Streptophyta</taxon>
        <taxon>Embryophyta</taxon>
        <taxon>Tracheophyta</taxon>
        <taxon>Spermatophyta</taxon>
        <taxon>Magnoliopsida</taxon>
        <taxon>eudicotyledons</taxon>
        <taxon>Gunneridae</taxon>
        <taxon>Pentapetalae</taxon>
        <taxon>rosids</taxon>
        <taxon>malvids</taxon>
        <taxon>Malvales</taxon>
        <taxon>Malvaceae</taxon>
        <taxon>Grewioideae</taxon>
        <taxon>Apeibeae</taxon>
        <taxon>Corchorus</taxon>
    </lineage>
</organism>
<dbReference type="InterPro" id="IPR001171">
    <property type="entry name" value="ERG24_DHCR-like"/>
</dbReference>
<keyword evidence="5 19" id="KW-0812">Transmembrane</keyword>
<feature type="transmembrane region" description="Helical" evidence="19">
    <location>
        <begin position="382"/>
        <end position="404"/>
    </location>
</feature>
<keyword evidence="8" id="KW-0752">Steroid biosynthesis</keyword>
<dbReference type="Proteomes" id="UP000187203">
    <property type="component" value="Unassembled WGS sequence"/>
</dbReference>
<dbReference type="GO" id="GO:0005789">
    <property type="term" value="C:endoplasmic reticulum membrane"/>
    <property type="evidence" value="ECO:0007669"/>
    <property type="project" value="TreeGrafter"/>
</dbReference>
<evidence type="ECO:0000313" key="21">
    <source>
        <dbReference type="Proteomes" id="UP000187203"/>
    </source>
</evidence>
<comment type="similarity">
    <text evidence="2">Belongs to the ERG4/ERG24 family.</text>
</comment>
<evidence type="ECO:0000256" key="10">
    <source>
        <dbReference type="ARBA" id="ARBA00023002"/>
    </source>
</evidence>
<evidence type="ECO:0000256" key="8">
    <source>
        <dbReference type="ARBA" id="ARBA00022955"/>
    </source>
</evidence>
<dbReference type="PANTHER" id="PTHR21257">
    <property type="entry name" value="DELTA(14)-STEROL REDUCTASE"/>
    <property type="match status" value="1"/>
</dbReference>
<feature type="region of interest" description="Disordered" evidence="18">
    <location>
        <begin position="26"/>
        <end position="54"/>
    </location>
</feature>
<dbReference type="EC" id="1.3.1.21" evidence="16"/>
<keyword evidence="12" id="KW-0443">Lipid metabolism</keyword>
<feature type="region of interest" description="Disordered" evidence="18">
    <location>
        <begin position="224"/>
        <end position="261"/>
    </location>
</feature>
<keyword evidence="9 19" id="KW-1133">Transmembrane helix</keyword>
<evidence type="ECO:0000256" key="9">
    <source>
        <dbReference type="ARBA" id="ARBA00022989"/>
    </source>
</evidence>
<keyword evidence="11" id="KW-0756">Sterol biosynthesis</keyword>
<evidence type="ECO:0000256" key="14">
    <source>
        <dbReference type="ARBA" id="ARBA00023166"/>
    </source>
</evidence>
<keyword evidence="14" id="KW-1207">Sterol metabolism</keyword>
<evidence type="ECO:0000256" key="15">
    <source>
        <dbReference type="ARBA" id="ARBA00023221"/>
    </source>
</evidence>
<dbReference type="EMBL" id="AWUE01020860">
    <property type="protein sequence ID" value="OMO65100.1"/>
    <property type="molecule type" value="Genomic_DNA"/>
</dbReference>
<accession>A0A1R3H497</accession>
<keyword evidence="3" id="KW-0444">Lipid biosynthesis</keyword>
<evidence type="ECO:0000256" key="17">
    <source>
        <dbReference type="ARBA" id="ARBA00042688"/>
    </source>
</evidence>
<dbReference type="GO" id="GO:0016132">
    <property type="term" value="P:brassinosteroid biosynthetic process"/>
    <property type="evidence" value="ECO:0007669"/>
    <property type="project" value="TreeGrafter"/>
</dbReference>
<evidence type="ECO:0000256" key="18">
    <source>
        <dbReference type="SAM" id="MobiDB-lite"/>
    </source>
</evidence>
<evidence type="ECO:0000256" key="4">
    <source>
        <dbReference type="ARBA" id="ARBA00022548"/>
    </source>
</evidence>
<proteinExistence type="inferred from homology"/>
<evidence type="ECO:0000256" key="2">
    <source>
        <dbReference type="ARBA" id="ARBA00005402"/>
    </source>
</evidence>
<dbReference type="STRING" id="93759.A0A1R3H497"/>
<feature type="transmembrane region" description="Helical" evidence="19">
    <location>
        <begin position="410"/>
        <end position="430"/>
    </location>
</feature>
<keyword evidence="7" id="KW-0521">NADP</keyword>
<evidence type="ECO:0000256" key="19">
    <source>
        <dbReference type="SAM" id="Phobius"/>
    </source>
</evidence>
<feature type="compositionally biased region" description="Polar residues" evidence="18">
    <location>
        <begin position="238"/>
        <end position="250"/>
    </location>
</feature>
<feature type="compositionally biased region" description="Basic and acidic residues" evidence="18">
    <location>
        <begin position="251"/>
        <end position="261"/>
    </location>
</feature>
<keyword evidence="4" id="KW-0153">Cholesterol metabolism</keyword>
<evidence type="ECO:0000256" key="13">
    <source>
        <dbReference type="ARBA" id="ARBA00023136"/>
    </source>
</evidence>
<keyword evidence="21" id="KW-1185">Reference proteome</keyword>
<dbReference type="GO" id="GO:0047598">
    <property type="term" value="F:7-dehydrocholesterol reductase activity"/>
    <property type="evidence" value="ECO:0007669"/>
    <property type="project" value="UniProtKB-EC"/>
</dbReference>
<comment type="caution">
    <text evidence="20">The sequence shown here is derived from an EMBL/GenBank/DDBJ whole genome shotgun (WGS) entry which is preliminary data.</text>
</comment>
<evidence type="ECO:0000256" key="6">
    <source>
        <dbReference type="ARBA" id="ARBA00022778"/>
    </source>
</evidence>
<evidence type="ECO:0000256" key="3">
    <source>
        <dbReference type="ARBA" id="ARBA00022516"/>
    </source>
</evidence>
<dbReference type="Pfam" id="PF01222">
    <property type="entry name" value="ERG4_ERG24"/>
    <property type="match status" value="1"/>
</dbReference>
<evidence type="ECO:0000256" key="12">
    <source>
        <dbReference type="ARBA" id="ARBA00023098"/>
    </source>
</evidence>
<dbReference type="AlphaFoldDB" id="A0A1R3H497"/>
<evidence type="ECO:0000256" key="1">
    <source>
        <dbReference type="ARBA" id="ARBA00004141"/>
    </source>
</evidence>
<feature type="compositionally biased region" description="Polar residues" evidence="18">
    <location>
        <begin position="33"/>
        <end position="54"/>
    </location>
</feature>
<dbReference type="OrthoDB" id="5326588at2759"/>
<comment type="subcellular location">
    <subcellularLocation>
        <location evidence="1">Membrane</location>
        <topology evidence="1">Multi-pass membrane protein</topology>
    </subcellularLocation>
</comment>
<keyword evidence="10" id="KW-0560">Oxidoreductase</keyword>